<accession>A0A261Y4S7</accession>
<feature type="compositionally biased region" description="Polar residues" evidence="1">
    <location>
        <begin position="203"/>
        <end position="216"/>
    </location>
</feature>
<comment type="caution">
    <text evidence="3">The sequence shown here is derived from an EMBL/GenBank/DDBJ whole genome shotgun (WGS) entry which is preliminary data.</text>
</comment>
<evidence type="ECO:0000256" key="1">
    <source>
        <dbReference type="SAM" id="MobiDB-lite"/>
    </source>
</evidence>
<feature type="region of interest" description="Disordered" evidence="1">
    <location>
        <begin position="77"/>
        <end position="160"/>
    </location>
</feature>
<feature type="chain" id="PRO_5012356637" evidence="2">
    <location>
        <begin position="21"/>
        <end position="297"/>
    </location>
</feature>
<dbReference type="AlphaFoldDB" id="A0A261Y4S7"/>
<feature type="compositionally biased region" description="Basic residues" evidence="1">
    <location>
        <begin position="86"/>
        <end position="98"/>
    </location>
</feature>
<feature type="signal peptide" evidence="2">
    <location>
        <begin position="1"/>
        <end position="20"/>
    </location>
</feature>
<dbReference type="EMBL" id="MVBO01000012">
    <property type="protein sequence ID" value="OZJ05612.1"/>
    <property type="molecule type" value="Genomic_DNA"/>
</dbReference>
<reference evidence="3 4" key="1">
    <citation type="journal article" date="2017" name="Mycologia">
        <title>Bifiguratus adelaidae, gen. et sp. nov., a new member of Mucoromycotina in endophytic and soil-dwelling habitats.</title>
        <authorList>
            <person name="Torres-Cruz T.J."/>
            <person name="Billingsley Tobias T.L."/>
            <person name="Almatruk M."/>
            <person name="Hesse C."/>
            <person name="Kuske C.R."/>
            <person name="Desiro A."/>
            <person name="Benucci G.M."/>
            <person name="Bonito G."/>
            <person name="Stajich J.E."/>
            <person name="Dunlap C."/>
            <person name="Arnold A.E."/>
            <person name="Porras-Alfaro A."/>
        </authorList>
    </citation>
    <scope>NUCLEOTIDE SEQUENCE [LARGE SCALE GENOMIC DNA]</scope>
    <source>
        <strain evidence="3 4">AZ0501</strain>
    </source>
</reference>
<feature type="compositionally biased region" description="Low complexity" evidence="1">
    <location>
        <begin position="243"/>
        <end position="254"/>
    </location>
</feature>
<keyword evidence="2" id="KW-0732">Signal</keyword>
<feature type="region of interest" description="Disordered" evidence="1">
    <location>
        <begin position="174"/>
        <end position="297"/>
    </location>
</feature>
<evidence type="ECO:0000256" key="2">
    <source>
        <dbReference type="SAM" id="SignalP"/>
    </source>
</evidence>
<gene>
    <name evidence="3" type="ORF">BZG36_01465</name>
</gene>
<sequence>VVMGFFTICCGILLLQAAKSEDVKAVVETDVSLLDPKHTAINDTNDENNYEPGAAEVFANPFNSLHRIGRGLTMRKHTEKAELRSRRSAFSRHRRMTIRPRDRANTYSPGYDDGEWNNLRPSQTMPPLPNRDYPFKGMGQGSATANDRQQSWTEGDDDEINKPYVYELPAMSRIPRTPEEEPLNPNRTFTAAGDPELNAPAATATNSVTPSLTHTKPSTDDNAGMNPYFTQSDVLNSALNPVPRFSSSPESFRSQDTSIKRYQLRDEAPRPIPPPPTHTDNTSGDIASPEKVAHTEA</sequence>
<organism evidence="3 4">
    <name type="scientific">Bifiguratus adelaidae</name>
    <dbReference type="NCBI Taxonomy" id="1938954"/>
    <lineage>
        <taxon>Eukaryota</taxon>
        <taxon>Fungi</taxon>
        <taxon>Fungi incertae sedis</taxon>
        <taxon>Mucoromycota</taxon>
        <taxon>Mucoromycotina</taxon>
        <taxon>Endogonomycetes</taxon>
        <taxon>Endogonales</taxon>
        <taxon>Endogonales incertae sedis</taxon>
        <taxon>Bifiguratus</taxon>
    </lineage>
</organism>
<feature type="compositionally biased region" description="Polar residues" evidence="1">
    <location>
        <begin position="228"/>
        <end position="239"/>
    </location>
</feature>
<feature type="compositionally biased region" description="Polar residues" evidence="1">
    <location>
        <begin position="141"/>
        <end position="153"/>
    </location>
</feature>
<evidence type="ECO:0000313" key="4">
    <source>
        <dbReference type="Proteomes" id="UP000242875"/>
    </source>
</evidence>
<dbReference type="Proteomes" id="UP000242875">
    <property type="component" value="Unassembled WGS sequence"/>
</dbReference>
<protein>
    <submittedName>
        <fullName evidence="3">Uncharacterized protein</fullName>
    </submittedName>
</protein>
<proteinExistence type="predicted"/>
<keyword evidence="4" id="KW-1185">Reference proteome</keyword>
<name>A0A261Y4S7_9FUNG</name>
<feature type="non-terminal residue" evidence="3">
    <location>
        <position position="1"/>
    </location>
</feature>
<evidence type="ECO:0000313" key="3">
    <source>
        <dbReference type="EMBL" id="OZJ05612.1"/>
    </source>
</evidence>